<feature type="domain" description="Serine aminopeptidase S33" evidence="1">
    <location>
        <begin position="119"/>
        <end position="323"/>
    </location>
</feature>
<dbReference type="PANTHER" id="PTHR43265">
    <property type="entry name" value="ESTERASE ESTD"/>
    <property type="match status" value="1"/>
</dbReference>
<dbReference type="InterPro" id="IPR053145">
    <property type="entry name" value="AB_hydrolase_Est10"/>
</dbReference>
<dbReference type="Pfam" id="PF12146">
    <property type="entry name" value="Hydrolase_4"/>
    <property type="match status" value="1"/>
</dbReference>
<dbReference type="RefSeq" id="WP_264511459.1">
    <property type="nucleotide sequence ID" value="NZ_JAPDDR010000002.1"/>
</dbReference>
<dbReference type="SUPFAM" id="SSF53474">
    <property type="entry name" value="alpha/beta-Hydrolases"/>
    <property type="match status" value="1"/>
</dbReference>
<evidence type="ECO:0000259" key="1">
    <source>
        <dbReference type="Pfam" id="PF12146"/>
    </source>
</evidence>
<accession>A0ABT3FYT5</accession>
<dbReference type="GO" id="GO:0016787">
    <property type="term" value="F:hydrolase activity"/>
    <property type="evidence" value="ECO:0007669"/>
    <property type="project" value="UniProtKB-KW"/>
</dbReference>
<keyword evidence="2" id="KW-0378">Hydrolase</keyword>
<dbReference type="Gene3D" id="3.40.50.1820">
    <property type="entry name" value="alpha/beta hydrolase"/>
    <property type="match status" value="1"/>
</dbReference>
<dbReference type="InterPro" id="IPR022742">
    <property type="entry name" value="Hydrolase_4"/>
</dbReference>
<protein>
    <submittedName>
        <fullName evidence="2">Alpha/beta fold hydrolase</fullName>
    </submittedName>
</protein>
<dbReference type="PANTHER" id="PTHR43265:SF1">
    <property type="entry name" value="ESTERASE ESTD"/>
    <property type="match status" value="1"/>
</dbReference>
<reference evidence="2" key="1">
    <citation type="submission" date="2022-10" db="EMBL/GenBank/DDBJ databases">
        <title>Luteolibacter sp. GHJ8, whole genome shotgun sequencing project.</title>
        <authorList>
            <person name="Zhao G."/>
            <person name="Shen L."/>
        </authorList>
    </citation>
    <scope>NUCLEOTIDE SEQUENCE</scope>
    <source>
        <strain evidence="2">GHJ8</strain>
    </source>
</reference>
<name>A0ABT3FYT5_9BACT</name>
<proteinExistence type="predicted"/>
<keyword evidence="3" id="KW-1185">Reference proteome</keyword>
<evidence type="ECO:0000313" key="3">
    <source>
        <dbReference type="Proteomes" id="UP001165653"/>
    </source>
</evidence>
<gene>
    <name evidence="2" type="ORF">OJ996_04105</name>
</gene>
<organism evidence="2 3">
    <name type="scientific">Luteolibacter rhizosphaerae</name>
    <dbReference type="NCBI Taxonomy" id="2989719"/>
    <lineage>
        <taxon>Bacteria</taxon>
        <taxon>Pseudomonadati</taxon>
        <taxon>Verrucomicrobiota</taxon>
        <taxon>Verrucomicrobiia</taxon>
        <taxon>Verrucomicrobiales</taxon>
        <taxon>Verrucomicrobiaceae</taxon>
        <taxon>Luteolibacter</taxon>
    </lineage>
</organism>
<comment type="caution">
    <text evidence="2">The sequence shown here is derived from an EMBL/GenBank/DDBJ whole genome shotgun (WGS) entry which is preliminary data.</text>
</comment>
<evidence type="ECO:0000313" key="2">
    <source>
        <dbReference type="EMBL" id="MCW1912743.1"/>
    </source>
</evidence>
<dbReference type="EMBL" id="JAPDDR010000002">
    <property type="protein sequence ID" value="MCW1912743.1"/>
    <property type="molecule type" value="Genomic_DNA"/>
</dbReference>
<dbReference type="InterPro" id="IPR029058">
    <property type="entry name" value="AB_hydrolase_fold"/>
</dbReference>
<dbReference type="Proteomes" id="UP001165653">
    <property type="component" value="Unassembled WGS sequence"/>
</dbReference>
<sequence length="356" mass="37886">MAGVRSKAILEAFAEFHRICGVIGQSGRNSGAIALGLLLAAATLTTIQAAASDYSAPDGAPYTAEEVKVLTPAGHVLAGTLTLPKSASRAQPVAAMVTVTGSGAQDRDEAIGLEGFRPFRQVADVLGRRGIAVLRMDDRGTGSSGGNFRGSTSADFAEDIRAGLAYLRSKPEVRSDRLGVIGHSEGAVIAPMVAEKEHGLRAIVLLAGVAEPPRSALQFQIKNGYERDANLSVGERESLIAAIPQKIEGMMAADPWMRFFLTYDPAATMRRVMTPVLILTGERDQQAQPGQVALQEAAFRAGGNTDVTARVLPELNHLFVRDADGFPQNYVKLPPPVMMDEEALKLIADWVVGRMK</sequence>